<name>A0ABQ5G6A5_9ASTR</name>
<comment type="caution">
    <text evidence="2">The sequence shown here is derived from an EMBL/GenBank/DDBJ whole genome shotgun (WGS) entry which is preliminary data.</text>
</comment>
<gene>
    <name evidence="2" type="ORF">Tco_1029850</name>
</gene>
<dbReference type="Proteomes" id="UP001151760">
    <property type="component" value="Unassembled WGS sequence"/>
</dbReference>
<feature type="coiled-coil region" evidence="1">
    <location>
        <begin position="107"/>
        <end position="152"/>
    </location>
</feature>
<evidence type="ECO:0000256" key="1">
    <source>
        <dbReference type="SAM" id="Coils"/>
    </source>
</evidence>
<protein>
    <submittedName>
        <fullName evidence="2">Uncharacterized protein</fullName>
    </submittedName>
</protein>
<feature type="coiled-coil region" evidence="1">
    <location>
        <begin position="227"/>
        <end position="272"/>
    </location>
</feature>
<dbReference type="EMBL" id="BQNB010018089">
    <property type="protein sequence ID" value="GJT70564.1"/>
    <property type="molecule type" value="Genomic_DNA"/>
</dbReference>
<accession>A0ABQ5G6A5</accession>
<evidence type="ECO:0000313" key="2">
    <source>
        <dbReference type="EMBL" id="GJT70564.1"/>
    </source>
</evidence>
<keyword evidence="3" id="KW-1185">Reference proteome</keyword>
<sequence length="577" mass="66156">MPIPNVADEAVFKEWDDRVAIATTTAASLDAAQASGNITKTQSMAMSNDPLSQEIRVNTPRSDEERLEQHELMDNVPSTLHDLPLLGGHTPRSDEGRLQQEKLTDIVTTLSQKAEGLESDLKKTNKLYTPDFKKLINRVKSLEDELKFQKSESKRRRLTLVTSEDEEDLVAEDPSKQGRSLIDEMDLDAGISLVSLHVEVQGRSVQKGSTQSESHSHVYENKSFKQNSSLDNENRCLKKSITELSKQAADVKEEMTKRCAQYEKDFAKLEAHFISLKSKLQNQSLTSMQKGHVLNEQSDDVTIKFDFDKLDMKNIELEHVVASLQKNEHLKLTYQNLFDSIKRLRVQKKSSNVSQNEEENLKPRLSEFADKKFDKVFQKIESMKKKKFDSRISNDFLQKYLYDSNPLNVESKSGEKNIIFRNETSSFEIMIKELEMTLAQQTKNFKDAKIQDSKAEKDQFLDCKIQDSKAKKDQFLKQIASLESKLASQDLLSIKKEYSDLRTSYNALKEKFDSLNWDKGKSPVLNFPKPTASVSKKIYKGESFKSFPKRVSYFTTYSLQKDRKFSKKPQAFETPTP</sequence>
<reference evidence="2" key="2">
    <citation type="submission" date="2022-01" db="EMBL/GenBank/DDBJ databases">
        <authorList>
            <person name="Yamashiro T."/>
            <person name="Shiraishi A."/>
            <person name="Satake H."/>
            <person name="Nakayama K."/>
        </authorList>
    </citation>
    <scope>NUCLEOTIDE SEQUENCE</scope>
</reference>
<organism evidence="2 3">
    <name type="scientific">Tanacetum coccineum</name>
    <dbReference type="NCBI Taxonomy" id="301880"/>
    <lineage>
        <taxon>Eukaryota</taxon>
        <taxon>Viridiplantae</taxon>
        <taxon>Streptophyta</taxon>
        <taxon>Embryophyta</taxon>
        <taxon>Tracheophyta</taxon>
        <taxon>Spermatophyta</taxon>
        <taxon>Magnoliopsida</taxon>
        <taxon>eudicotyledons</taxon>
        <taxon>Gunneridae</taxon>
        <taxon>Pentapetalae</taxon>
        <taxon>asterids</taxon>
        <taxon>campanulids</taxon>
        <taxon>Asterales</taxon>
        <taxon>Asteraceae</taxon>
        <taxon>Asteroideae</taxon>
        <taxon>Anthemideae</taxon>
        <taxon>Anthemidinae</taxon>
        <taxon>Tanacetum</taxon>
    </lineage>
</organism>
<proteinExistence type="predicted"/>
<keyword evidence="1" id="KW-0175">Coiled coil</keyword>
<reference evidence="2" key="1">
    <citation type="journal article" date="2022" name="Int. J. Mol. Sci.">
        <title>Draft Genome of Tanacetum Coccineum: Genomic Comparison of Closely Related Tanacetum-Family Plants.</title>
        <authorList>
            <person name="Yamashiro T."/>
            <person name="Shiraishi A."/>
            <person name="Nakayama K."/>
            <person name="Satake H."/>
        </authorList>
    </citation>
    <scope>NUCLEOTIDE SEQUENCE</scope>
</reference>
<evidence type="ECO:0000313" key="3">
    <source>
        <dbReference type="Proteomes" id="UP001151760"/>
    </source>
</evidence>
<feature type="coiled-coil region" evidence="1">
    <location>
        <begin position="431"/>
        <end position="511"/>
    </location>
</feature>